<proteinExistence type="predicted"/>
<organism evidence="2 4">
    <name type="scientific">Jannaschia seohaensis</name>
    <dbReference type="NCBI Taxonomy" id="475081"/>
    <lineage>
        <taxon>Bacteria</taxon>
        <taxon>Pseudomonadati</taxon>
        <taxon>Pseudomonadota</taxon>
        <taxon>Alphaproteobacteria</taxon>
        <taxon>Rhodobacterales</taxon>
        <taxon>Roseobacteraceae</taxon>
        <taxon>Jannaschia</taxon>
    </lineage>
</organism>
<dbReference type="Proteomes" id="UP000245839">
    <property type="component" value="Unassembled WGS sequence"/>
</dbReference>
<dbReference type="EMBL" id="QGDJ01000023">
    <property type="protein sequence ID" value="PWJ10492.1"/>
    <property type="molecule type" value="Genomic_DNA"/>
</dbReference>
<name>A0A2Y9B5D4_9RHOB</name>
<reference evidence="1 3" key="2">
    <citation type="submission" date="2018-03" db="EMBL/GenBank/DDBJ databases">
        <title>Genomic Encyclopedia of Archaeal and Bacterial Type Strains, Phase II (KMG-II): from individual species to whole genera.</title>
        <authorList>
            <person name="Goeker M."/>
        </authorList>
    </citation>
    <scope>NUCLEOTIDE SEQUENCE [LARGE SCALE GENOMIC DNA]</scope>
    <source>
        <strain evidence="1 3">DSM 25227</strain>
    </source>
</reference>
<accession>A0A2Y9B5D4</accession>
<reference evidence="2 4" key="1">
    <citation type="submission" date="2016-10" db="EMBL/GenBank/DDBJ databases">
        <authorList>
            <person name="Cai Z."/>
        </authorList>
    </citation>
    <scope>NUCLEOTIDE SEQUENCE [LARGE SCALE GENOMIC DNA]</scope>
    <source>
        <strain evidence="2 4">DSM 25227</strain>
    </source>
</reference>
<evidence type="ECO:0000313" key="4">
    <source>
        <dbReference type="Proteomes" id="UP000251571"/>
    </source>
</evidence>
<dbReference type="EMBL" id="UETC01000023">
    <property type="protein sequence ID" value="SSA51631.1"/>
    <property type="molecule type" value="Genomic_DNA"/>
</dbReference>
<sequence>MAPGRRHAQEWAAGQITGFRNDIVGVAAANDGTAEYAASCADLGIE</sequence>
<protein>
    <submittedName>
        <fullName evidence="2">Uncharacterized protein</fullName>
    </submittedName>
</protein>
<dbReference type="Proteomes" id="UP000251571">
    <property type="component" value="Unassembled WGS sequence"/>
</dbReference>
<keyword evidence="3" id="KW-1185">Reference proteome</keyword>
<gene>
    <name evidence="1" type="ORF">BCF38_1232</name>
    <name evidence="2" type="ORF">SAMN05421539_1232</name>
</gene>
<evidence type="ECO:0000313" key="1">
    <source>
        <dbReference type="EMBL" id="PWJ10492.1"/>
    </source>
</evidence>
<evidence type="ECO:0000313" key="3">
    <source>
        <dbReference type="Proteomes" id="UP000245839"/>
    </source>
</evidence>
<dbReference type="AlphaFoldDB" id="A0A2Y9B5D4"/>
<evidence type="ECO:0000313" key="2">
    <source>
        <dbReference type="EMBL" id="SSA51631.1"/>
    </source>
</evidence>